<feature type="region of interest" description="Disordered" evidence="1">
    <location>
        <begin position="164"/>
        <end position="186"/>
    </location>
</feature>
<feature type="compositionally biased region" description="Basic and acidic residues" evidence="1">
    <location>
        <begin position="705"/>
        <end position="734"/>
    </location>
</feature>
<feature type="compositionally biased region" description="Basic and acidic residues" evidence="1">
    <location>
        <begin position="568"/>
        <end position="577"/>
    </location>
</feature>
<feature type="region of interest" description="Disordered" evidence="1">
    <location>
        <begin position="1"/>
        <end position="56"/>
    </location>
</feature>
<dbReference type="EMBL" id="JAVRRG010000062">
    <property type="protein sequence ID" value="KAK5092208.1"/>
    <property type="molecule type" value="Genomic_DNA"/>
</dbReference>
<proteinExistence type="predicted"/>
<feature type="region of interest" description="Disordered" evidence="1">
    <location>
        <begin position="680"/>
        <end position="759"/>
    </location>
</feature>
<feature type="compositionally biased region" description="Acidic residues" evidence="1">
    <location>
        <begin position="749"/>
        <end position="759"/>
    </location>
</feature>
<evidence type="ECO:0000256" key="1">
    <source>
        <dbReference type="SAM" id="MobiDB-lite"/>
    </source>
</evidence>
<organism evidence="2 3">
    <name type="scientific">Lithohypha guttulata</name>
    <dbReference type="NCBI Taxonomy" id="1690604"/>
    <lineage>
        <taxon>Eukaryota</taxon>
        <taxon>Fungi</taxon>
        <taxon>Dikarya</taxon>
        <taxon>Ascomycota</taxon>
        <taxon>Pezizomycotina</taxon>
        <taxon>Eurotiomycetes</taxon>
        <taxon>Chaetothyriomycetidae</taxon>
        <taxon>Chaetothyriales</taxon>
        <taxon>Trichomeriaceae</taxon>
        <taxon>Lithohypha</taxon>
    </lineage>
</organism>
<feature type="region of interest" description="Disordered" evidence="1">
    <location>
        <begin position="70"/>
        <end position="103"/>
    </location>
</feature>
<protein>
    <submittedName>
        <fullName evidence="2">Uncharacterized protein</fullName>
    </submittedName>
</protein>
<feature type="compositionally biased region" description="Basic residues" evidence="1">
    <location>
        <begin position="40"/>
        <end position="49"/>
    </location>
</feature>
<keyword evidence="3" id="KW-1185">Reference proteome</keyword>
<dbReference type="Proteomes" id="UP001345013">
    <property type="component" value="Unassembled WGS sequence"/>
</dbReference>
<feature type="compositionally biased region" description="Basic and acidic residues" evidence="1">
    <location>
        <begin position="70"/>
        <end position="87"/>
    </location>
</feature>
<reference evidence="2 3" key="1">
    <citation type="submission" date="2023-08" db="EMBL/GenBank/DDBJ databases">
        <title>Black Yeasts Isolated from many extreme environments.</title>
        <authorList>
            <person name="Coleine C."/>
            <person name="Stajich J.E."/>
            <person name="Selbmann L."/>
        </authorList>
    </citation>
    <scope>NUCLEOTIDE SEQUENCE [LARGE SCALE GENOMIC DNA]</scope>
    <source>
        <strain evidence="2 3">CCFEE 5885</strain>
    </source>
</reference>
<feature type="region of interest" description="Disordered" evidence="1">
    <location>
        <begin position="518"/>
        <end position="651"/>
    </location>
</feature>
<feature type="compositionally biased region" description="Basic residues" evidence="1">
    <location>
        <begin position="558"/>
        <end position="567"/>
    </location>
</feature>
<gene>
    <name evidence="2" type="ORF">LTR24_005459</name>
</gene>
<feature type="compositionally biased region" description="Polar residues" evidence="1">
    <location>
        <begin position="579"/>
        <end position="599"/>
    </location>
</feature>
<feature type="compositionally biased region" description="Basic and acidic residues" evidence="1">
    <location>
        <begin position="546"/>
        <end position="557"/>
    </location>
</feature>
<name>A0ABR0K933_9EURO</name>
<sequence length="759" mass="86054">MDQDQLHDEMFLPRQPSNLGSMDRAVDPSTSAPAMDRPRRSVHPPHRYKPAADGKHGANVIVLLDDHQEQVAQHSCKDNQSDNDYKHSSSRPQSSTKGRPKKVELEDLSYDELLDAYFELEQKKKDKEITLKDIRGKRTEDRKLGAIEKAHRIELQAQQKQLREENQGLRQKLARQKADFDAASQQQKNEFSRAQEDWIAKINMQKYPCLPDNILQNKFQELYNKCRDWARQWLEEDFVDDTRGQFELVMAQCCNPKYPLLLRYATRKFESRKDIAIRLMGFARLSRLVNEYFFTSPFSLFRNEERSVLEQLYGIYESGWSLHVMLVRELTNTGDPKKAYVWRAETVRLLRACMGAPALELRQERIHSKYLTDFSNCAAQKILKHFKSELPYDPLLGDNSQKPILELRLICADAALLSLEVFSQKSKFEILAHEVLCAEPFTAKSELHEPHMCMGHEEDDNSLDGVEVQMILVPALAVRGDVDGEQLDTRKIVFRSVILIDRDLSPDVLHLYHAEDQHVPVGPAPGGDLVKPTANKGADARPTPQKQRERSESSDSARKRRKLQRHRSSSDVGDRADNSMANYHSLGTQSTQLSATSSPKDGLHSRKSKSPSKRMINLNQELALEDRSKPLSTPERAQSTKAPDFKKAPAIGVTPERLKPLGVGLAALVELAAQPNTFDLRREERHEAPSSQSPACRVASDEDAEKAKVGRAKKAEEPQEQAKKEEGEAKDQGRTEFSGSSAKPIKLEDGEEGTAEETI</sequence>
<feature type="compositionally biased region" description="Basic and acidic residues" evidence="1">
    <location>
        <begin position="1"/>
        <end position="11"/>
    </location>
</feature>
<accession>A0ABR0K933</accession>
<evidence type="ECO:0000313" key="3">
    <source>
        <dbReference type="Proteomes" id="UP001345013"/>
    </source>
</evidence>
<comment type="caution">
    <text evidence="2">The sequence shown here is derived from an EMBL/GenBank/DDBJ whole genome shotgun (WGS) entry which is preliminary data.</text>
</comment>
<evidence type="ECO:0000313" key="2">
    <source>
        <dbReference type="EMBL" id="KAK5092208.1"/>
    </source>
</evidence>